<evidence type="ECO:0000313" key="4">
    <source>
        <dbReference type="Proteomes" id="UP001374535"/>
    </source>
</evidence>
<keyword evidence="2" id="KW-0472">Membrane</keyword>
<keyword evidence="2" id="KW-0812">Transmembrane</keyword>
<organism evidence="3 4">
    <name type="scientific">Vigna mungo</name>
    <name type="common">Black gram</name>
    <name type="synonym">Phaseolus mungo</name>
    <dbReference type="NCBI Taxonomy" id="3915"/>
    <lineage>
        <taxon>Eukaryota</taxon>
        <taxon>Viridiplantae</taxon>
        <taxon>Streptophyta</taxon>
        <taxon>Embryophyta</taxon>
        <taxon>Tracheophyta</taxon>
        <taxon>Spermatophyta</taxon>
        <taxon>Magnoliopsida</taxon>
        <taxon>eudicotyledons</taxon>
        <taxon>Gunneridae</taxon>
        <taxon>Pentapetalae</taxon>
        <taxon>rosids</taxon>
        <taxon>fabids</taxon>
        <taxon>Fabales</taxon>
        <taxon>Fabaceae</taxon>
        <taxon>Papilionoideae</taxon>
        <taxon>50 kb inversion clade</taxon>
        <taxon>NPAAA clade</taxon>
        <taxon>indigoferoid/millettioid clade</taxon>
        <taxon>Phaseoleae</taxon>
        <taxon>Vigna</taxon>
    </lineage>
</organism>
<name>A0AAQ3MN40_VIGMU</name>
<sequence length="210" mass="22798">MHMGTFRFKTLAVPPPPVTLLRRDLGGSEVLRRTCQTGLLRPTWTPARPGLLGHFLDLDSPAELLREQGALFTFRVNGAPAKSLGRVPAFPADLLREKGHMLMFNSAELAEVPLFLSLFFPFSLSSVFSVFFLSVFLKMSLQRLEADEEVVGSVKMEGEGSGSGGEPGSGSGSWIGGVKVEALGDGCGLFGRRWRGRRTPSTKSSSAERR</sequence>
<feature type="region of interest" description="Disordered" evidence="1">
    <location>
        <begin position="155"/>
        <end position="210"/>
    </location>
</feature>
<proteinExistence type="predicted"/>
<feature type="transmembrane region" description="Helical" evidence="2">
    <location>
        <begin position="114"/>
        <end position="137"/>
    </location>
</feature>
<feature type="compositionally biased region" description="Gly residues" evidence="1">
    <location>
        <begin position="159"/>
        <end position="175"/>
    </location>
</feature>
<dbReference type="AlphaFoldDB" id="A0AAQ3MN40"/>
<accession>A0AAQ3MN40</accession>
<reference evidence="3 4" key="1">
    <citation type="journal article" date="2023" name="Life. Sci Alliance">
        <title>Evolutionary insights into 3D genome organization and epigenetic landscape of Vigna mungo.</title>
        <authorList>
            <person name="Junaid A."/>
            <person name="Singh B."/>
            <person name="Bhatia S."/>
        </authorList>
    </citation>
    <scope>NUCLEOTIDE SEQUENCE [LARGE SCALE GENOMIC DNA]</scope>
    <source>
        <strain evidence="3">Urdbean</strain>
    </source>
</reference>
<dbReference type="EMBL" id="CP144691">
    <property type="protein sequence ID" value="WVY93965.1"/>
    <property type="molecule type" value="Genomic_DNA"/>
</dbReference>
<feature type="compositionally biased region" description="Polar residues" evidence="1">
    <location>
        <begin position="201"/>
        <end position="210"/>
    </location>
</feature>
<keyword evidence="4" id="KW-1185">Reference proteome</keyword>
<protein>
    <submittedName>
        <fullName evidence="3">Uncharacterized protein</fullName>
    </submittedName>
</protein>
<keyword evidence="2" id="KW-1133">Transmembrane helix</keyword>
<evidence type="ECO:0000313" key="3">
    <source>
        <dbReference type="EMBL" id="WVY93965.1"/>
    </source>
</evidence>
<evidence type="ECO:0000256" key="1">
    <source>
        <dbReference type="SAM" id="MobiDB-lite"/>
    </source>
</evidence>
<gene>
    <name evidence="3" type="ORF">V8G54_033053</name>
</gene>
<evidence type="ECO:0000256" key="2">
    <source>
        <dbReference type="SAM" id="Phobius"/>
    </source>
</evidence>
<dbReference type="Proteomes" id="UP001374535">
    <property type="component" value="Chromosome 10"/>
</dbReference>